<proteinExistence type="predicted"/>
<evidence type="ECO:0000256" key="2">
    <source>
        <dbReference type="ARBA" id="ARBA00022475"/>
    </source>
</evidence>
<dbReference type="OrthoDB" id="9810662at2"/>
<protein>
    <submittedName>
        <fullName evidence="8">Tight adherence protein C</fullName>
    </submittedName>
</protein>
<gene>
    <name evidence="8" type="ORF">SAMN05421733_11262</name>
</gene>
<feature type="transmembrane region" description="Helical" evidence="6">
    <location>
        <begin position="263"/>
        <end position="286"/>
    </location>
</feature>
<evidence type="ECO:0000256" key="1">
    <source>
        <dbReference type="ARBA" id="ARBA00004651"/>
    </source>
</evidence>
<dbReference type="AlphaFoldDB" id="A0A1G6JTE7"/>
<evidence type="ECO:0000313" key="9">
    <source>
        <dbReference type="Proteomes" id="UP000242501"/>
    </source>
</evidence>
<feature type="transmembrane region" description="Helical" evidence="6">
    <location>
        <begin position="7"/>
        <end position="32"/>
    </location>
</feature>
<dbReference type="EMBL" id="FMYL01000012">
    <property type="protein sequence ID" value="SDC21994.1"/>
    <property type="molecule type" value="Genomic_DNA"/>
</dbReference>
<evidence type="ECO:0000256" key="6">
    <source>
        <dbReference type="SAM" id="Phobius"/>
    </source>
</evidence>
<evidence type="ECO:0000256" key="5">
    <source>
        <dbReference type="ARBA" id="ARBA00023136"/>
    </source>
</evidence>
<organism evidence="8 9">
    <name type="scientific">Acinetobacter boissieri</name>
    <dbReference type="NCBI Taxonomy" id="1219383"/>
    <lineage>
        <taxon>Bacteria</taxon>
        <taxon>Pseudomonadati</taxon>
        <taxon>Pseudomonadota</taxon>
        <taxon>Gammaproteobacteria</taxon>
        <taxon>Moraxellales</taxon>
        <taxon>Moraxellaceae</taxon>
        <taxon>Acinetobacter</taxon>
    </lineage>
</organism>
<feature type="domain" description="Type II secretion system protein GspF" evidence="7">
    <location>
        <begin position="152"/>
        <end position="278"/>
    </location>
</feature>
<dbReference type="Pfam" id="PF00482">
    <property type="entry name" value="T2SSF"/>
    <property type="match status" value="1"/>
</dbReference>
<keyword evidence="9" id="KW-1185">Reference proteome</keyword>
<sequence>MNDYFIYLSFFSLAIVISYITWQVFVFIFSVPDQNRDYLDKPPFIFHILWFLIKPIAFYLSPFISNKTSNRIEKKILFAGKGFIFQAKDIFASKIVFCLALLFISILLLEVCELELIYSLAFSAYGFIYPDLWLKAEKLKRERIILKEIPFFLDIIVLCVEAGLTFINAVEQAVNKSNPSPTRQEFSRLLADVKKGVPRSEALRKMANRVEHASMQNLTSAIIQAESMGMNLGPILRGQAEQRRIERFLRAEKLALEAPVKMLFPLVAFIFPCTFIVIGFPIYVMMKDAFQ</sequence>
<dbReference type="InterPro" id="IPR018076">
    <property type="entry name" value="T2SS_GspF_dom"/>
</dbReference>
<feature type="transmembrane region" description="Helical" evidence="6">
    <location>
        <begin position="91"/>
        <end position="110"/>
    </location>
</feature>
<dbReference type="PANTHER" id="PTHR35007">
    <property type="entry name" value="INTEGRAL MEMBRANE PROTEIN-RELATED"/>
    <property type="match status" value="1"/>
</dbReference>
<keyword evidence="3 6" id="KW-0812">Transmembrane</keyword>
<dbReference type="Proteomes" id="UP000242501">
    <property type="component" value="Unassembled WGS sequence"/>
</dbReference>
<keyword evidence="5 6" id="KW-0472">Membrane</keyword>
<dbReference type="PANTHER" id="PTHR35007:SF2">
    <property type="entry name" value="PILUS ASSEMBLE PROTEIN"/>
    <property type="match status" value="1"/>
</dbReference>
<keyword evidence="2" id="KW-1003">Cell membrane</keyword>
<dbReference type="GO" id="GO:0005886">
    <property type="term" value="C:plasma membrane"/>
    <property type="evidence" value="ECO:0007669"/>
    <property type="project" value="UniProtKB-SubCell"/>
</dbReference>
<dbReference type="Gene3D" id="1.20.81.30">
    <property type="entry name" value="Type II secretion system (T2SS), domain F"/>
    <property type="match status" value="1"/>
</dbReference>
<feature type="transmembrane region" description="Helical" evidence="6">
    <location>
        <begin position="44"/>
        <end position="65"/>
    </location>
</feature>
<feature type="transmembrane region" description="Helical" evidence="6">
    <location>
        <begin position="116"/>
        <end position="134"/>
    </location>
</feature>
<comment type="subcellular location">
    <subcellularLocation>
        <location evidence="1">Cell membrane</location>
        <topology evidence="1">Multi-pass membrane protein</topology>
    </subcellularLocation>
</comment>
<evidence type="ECO:0000256" key="3">
    <source>
        <dbReference type="ARBA" id="ARBA00022692"/>
    </source>
</evidence>
<accession>A0A1G6JTE7</accession>
<evidence type="ECO:0000256" key="4">
    <source>
        <dbReference type="ARBA" id="ARBA00022989"/>
    </source>
</evidence>
<dbReference type="STRING" id="1219383.SAMN05421733_11262"/>
<name>A0A1G6JTE7_9GAMM</name>
<reference evidence="9" key="1">
    <citation type="submission" date="2016-09" db="EMBL/GenBank/DDBJ databases">
        <authorList>
            <person name="Varghese N."/>
            <person name="Submissions S."/>
        </authorList>
    </citation>
    <scope>NUCLEOTIDE SEQUENCE [LARGE SCALE GENOMIC DNA]</scope>
    <source>
        <strain evidence="9">ANC 4422</strain>
    </source>
</reference>
<dbReference type="InterPro" id="IPR042094">
    <property type="entry name" value="T2SS_GspF_sf"/>
</dbReference>
<evidence type="ECO:0000259" key="7">
    <source>
        <dbReference type="Pfam" id="PF00482"/>
    </source>
</evidence>
<evidence type="ECO:0000313" key="8">
    <source>
        <dbReference type="EMBL" id="SDC21994.1"/>
    </source>
</evidence>
<dbReference type="RefSeq" id="WP_092749767.1">
    <property type="nucleotide sequence ID" value="NZ_FMYL01000012.1"/>
</dbReference>
<keyword evidence="4 6" id="KW-1133">Transmembrane helix</keyword>